<gene>
    <name evidence="7" type="ORF">DI626_02700</name>
</gene>
<evidence type="ECO:0000313" key="8">
    <source>
        <dbReference type="Proteomes" id="UP000249557"/>
    </source>
</evidence>
<reference evidence="7 8" key="1">
    <citation type="submission" date="2017-08" db="EMBL/GenBank/DDBJ databases">
        <title>Infants hospitalized years apart are colonized by the same room-sourced microbial strains.</title>
        <authorList>
            <person name="Brooks B."/>
            <person name="Olm M.R."/>
            <person name="Firek B.A."/>
            <person name="Baker R."/>
            <person name="Thomas B.C."/>
            <person name="Morowitz M.J."/>
            <person name="Banfield J.F."/>
        </authorList>
    </citation>
    <scope>NUCLEOTIDE SEQUENCE [LARGE SCALE GENOMIC DNA]</scope>
    <source>
        <strain evidence="7">S2_018_000_R2_104</strain>
    </source>
</reference>
<dbReference type="EMBL" id="QFNK01000032">
    <property type="protein sequence ID" value="PZO88004.1"/>
    <property type="molecule type" value="Genomic_DNA"/>
</dbReference>
<comment type="similarity">
    <text evidence="2">Belongs to the glycosyl hydrolase 3 family.</text>
</comment>
<evidence type="ECO:0000256" key="1">
    <source>
        <dbReference type="ARBA" id="ARBA00001231"/>
    </source>
</evidence>
<dbReference type="EC" id="3.2.1.52" evidence="3"/>
<comment type="catalytic activity">
    <reaction evidence="1">
        <text>Hydrolysis of terminal non-reducing N-acetyl-D-hexosamine residues in N-acetyl-beta-D-hexosaminides.</text>
        <dbReference type="EC" id="3.2.1.52"/>
    </reaction>
</comment>
<dbReference type="InterPro" id="IPR050226">
    <property type="entry name" value="NagZ_Beta-hexosaminidase"/>
</dbReference>
<keyword evidence="5" id="KW-0326">Glycosidase</keyword>
<dbReference type="InterPro" id="IPR017853">
    <property type="entry name" value="GH"/>
</dbReference>
<evidence type="ECO:0000256" key="4">
    <source>
        <dbReference type="ARBA" id="ARBA00022801"/>
    </source>
</evidence>
<dbReference type="PANTHER" id="PTHR30480:SF13">
    <property type="entry name" value="BETA-HEXOSAMINIDASE"/>
    <property type="match status" value="1"/>
</dbReference>
<dbReference type="PANTHER" id="PTHR30480">
    <property type="entry name" value="BETA-HEXOSAMINIDASE-RELATED"/>
    <property type="match status" value="1"/>
</dbReference>
<accession>A0A2W5A0A3</accession>
<dbReference type="InterPro" id="IPR036962">
    <property type="entry name" value="Glyco_hydro_3_N_sf"/>
</dbReference>
<proteinExistence type="inferred from homology"/>
<dbReference type="InterPro" id="IPR001764">
    <property type="entry name" value="Glyco_hydro_3_N"/>
</dbReference>
<keyword evidence="4" id="KW-0378">Hydrolase</keyword>
<evidence type="ECO:0000256" key="3">
    <source>
        <dbReference type="ARBA" id="ARBA00012663"/>
    </source>
</evidence>
<comment type="caution">
    <text evidence="7">The sequence shown here is derived from an EMBL/GenBank/DDBJ whole genome shotgun (WGS) entry which is preliminary data.</text>
</comment>
<feature type="domain" description="Glycoside hydrolase family 3 N-terminal" evidence="6">
    <location>
        <begin position="58"/>
        <end position="319"/>
    </location>
</feature>
<dbReference type="GO" id="GO:0004563">
    <property type="term" value="F:beta-N-acetylhexosaminidase activity"/>
    <property type="evidence" value="ECO:0007669"/>
    <property type="project" value="UniProtKB-EC"/>
</dbReference>
<dbReference type="Pfam" id="PF00933">
    <property type="entry name" value="Glyco_hydro_3"/>
    <property type="match status" value="1"/>
</dbReference>
<evidence type="ECO:0000313" key="7">
    <source>
        <dbReference type="EMBL" id="PZO88004.1"/>
    </source>
</evidence>
<dbReference type="AlphaFoldDB" id="A0A2W5A0A3"/>
<evidence type="ECO:0000256" key="2">
    <source>
        <dbReference type="ARBA" id="ARBA00005336"/>
    </source>
</evidence>
<organism evidence="7 8">
    <name type="scientific">Micavibrio aeruginosavorus</name>
    <dbReference type="NCBI Taxonomy" id="349221"/>
    <lineage>
        <taxon>Bacteria</taxon>
        <taxon>Pseudomonadati</taxon>
        <taxon>Bdellovibrionota</taxon>
        <taxon>Bdellovibrionia</taxon>
        <taxon>Bdellovibrionales</taxon>
        <taxon>Pseudobdellovibrionaceae</taxon>
        <taxon>Micavibrio</taxon>
    </lineage>
</organism>
<sequence length="348" mass="38451">MPSSGHPEDHDAPVLPGLGISRRRSFMHADTKPVILSCSGITLKPEESAFFRDFKPFGFILFARNISDRAQLKLLCKDLRDAVGWRCPILIDQEGGRVRRMRPPEWRDYPSMKEIGDKDDKDRLIEVIRSISDDMNGVGIDVDCAPVLDVLFENTHDAIGNRAFSHDPDLVGALGALACECFINEGITPVVKHIPGQGRSALDSHYDLPVVSANLADLEAMDFRPFRHVLRQPYALKVWAMASHIIYTAVDPDHPASVSAKVTDLIRNDLNFNGLLLSDDLCMNALARYGSPADRVVKTLEAGLDIALYCAGHLNEMIDIAKACPPLREESLKRYDASRLRAGSPAGL</sequence>
<name>A0A2W5A0A3_9BACT</name>
<evidence type="ECO:0000256" key="5">
    <source>
        <dbReference type="ARBA" id="ARBA00023295"/>
    </source>
</evidence>
<dbReference type="GO" id="GO:0009254">
    <property type="term" value="P:peptidoglycan turnover"/>
    <property type="evidence" value="ECO:0007669"/>
    <property type="project" value="TreeGrafter"/>
</dbReference>
<dbReference type="GO" id="GO:0005975">
    <property type="term" value="P:carbohydrate metabolic process"/>
    <property type="evidence" value="ECO:0007669"/>
    <property type="project" value="InterPro"/>
</dbReference>
<dbReference type="Gene3D" id="3.20.20.300">
    <property type="entry name" value="Glycoside hydrolase, family 3, N-terminal domain"/>
    <property type="match status" value="1"/>
</dbReference>
<dbReference type="SUPFAM" id="SSF51445">
    <property type="entry name" value="(Trans)glycosidases"/>
    <property type="match status" value="1"/>
</dbReference>
<protein>
    <recommendedName>
        <fullName evidence="3">beta-N-acetylhexosaminidase</fullName>
        <ecNumber evidence="3">3.2.1.52</ecNumber>
    </recommendedName>
</protein>
<evidence type="ECO:0000259" key="6">
    <source>
        <dbReference type="Pfam" id="PF00933"/>
    </source>
</evidence>
<dbReference type="Proteomes" id="UP000249557">
    <property type="component" value="Unassembled WGS sequence"/>
</dbReference>